<feature type="compositionally biased region" description="Basic and acidic residues" evidence="1">
    <location>
        <begin position="104"/>
        <end position="113"/>
    </location>
</feature>
<feature type="compositionally biased region" description="Polar residues" evidence="1">
    <location>
        <begin position="114"/>
        <end position="124"/>
    </location>
</feature>
<feature type="region of interest" description="Disordered" evidence="1">
    <location>
        <begin position="221"/>
        <end position="244"/>
    </location>
</feature>
<comment type="caution">
    <text evidence="2">The sequence shown here is derived from an EMBL/GenBank/DDBJ whole genome shotgun (WGS) entry which is preliminary data.</text>
</comment>
<reference evidence="2 3" key="1">
    <citation type="journal article" date="2021" name="BMC Genomics">
        <title>Datura genome reveals duplications of psychoactive alkaloid biosynthetic genes and high mutation rate following tissue culture.</title>
        <authorList>
            <person name="Rajewski A."/>
            <person name="Carter-House D."/>
            <person name="Stajich J."/>
            <person name="Litt A."/>
        </authorList>
    </citation>
    <scope>NUCLEOTIDE SEQUENCE [LARGE SCALE GENOMIC DNA]</scope>
    <source>
        <strain evidence="2">AR-01</strain>
    </source>
</reference>
<feature type="region of interest" description="Disordered" evidence="1">
    <location>
        <begin position="21"/>
        <end position="40"/>
    </location>
</feature>
<feature type="region of interest" description="Disordered" evidence="1">
    <location>
        <begin position="54"/>
        <end position="89"/>
    </location>
</feature>
<dbReference type="Proteomes" id="UP000823775">
    <property type="component" value="Unassembled WGS sequence"/>
</dbReference>
<accession>A0ABS8SF92</accession>
<feature type="compositionally biased region" description="Polar residues" evidence="1">
    <location>
        <begin position="27"/>
        <end position="37"/>
    </location>
</feature>
<evidence type="ECO:0000256" key="1">
    <source>
        <dbReference type="SAM" id="MobiDB-lite"/>
    </source>
</evidence>
<dbReference type="EMBL" id="JACEIK010000457">
    <property type="protein sequence ID" value="MCD7457468.1"/>
    <property type="molecule type" value="Genomic_DNA"/>
</dbReference>
<evidence type="ECO:0000313" key="2">
    <source>
        <dbReference type="EMBL" id="MCD7457468.1"/>
    </source>
</evidence>
<feature type="region of interest" description="Disordered" evidence="1">
    <location>
        <begin position="104"/>
        <end position="127"/>
    </location>
</feature>
<sequence length="244" mass="27510">MLPPPPPVVVMEPMAPLDFPPLIRGSPSKQASMNNEEQPIKNFDMILKRNIISKEPQITPIPMRPVEMPNPEGQVSKHTFPPRMLSSGKLVGDPNAWKVINDNRLAKKDKQENRNISQENSNKNAKVYTHNKFDTLLQDEGNMKENKQPVSNSGEHQFINKEVDNCSKPQSCSKSVGKSSKRNSSLQWGIRVEEEQEAEEEFLFEDAIQRNIVEIVTQAAQTGSKDQEVMNDGGEGYVEEKDVD</sequence>
<proteinExistence type="predicted"/>
<gene>
    <name evidence="2" type="ORF">HAX54_035154</name>
</gene>
<organism evidence="2 3">
    <name type="scientific">Datura stramonium</name>
    <name type="common">Jimsonweed</name>
    <name type="synonym">Common thornapple</name>
    <dbReference type="NCBI Taxonomy" id="4076"/>
    <lineage>
        <taxon>Eukaryota</taxon>
        <taxon>Viridiplantae</taxon>
        <taxon>Streptophyta</taxon>
        <taxon>Embryophyta</taxon>
        <taxon>Tracheophyta</taxon>
        <taxon>Spermatophyta</taxon>
        <taxon>Magnoliopsida</taxon>
        <taxon>eudicotyledons</taxon>
        <taxon>Gunneridae</taxon>
        <taxon>Pentapetalae</taxon>
        <taxon>asterids</taxon>
        <taxon>lamiids</taxon>
        <taxon>Solanales</taxon>
        <taxon>Solanaceae</taxon>
        <taxon>Solanoideae</taxon>
        <taxon>Datureae</taxon>
        <taxon>Datura</taxon>
    </lineage>
</organism>
<feature type="compositionally biased region" description="Polar residues" evidence="1">
    <location>
        <begin position="167"/>
        <end position="187"/>
    </location>
</feature>
<protein>
    <submittedName>
        <fullName evidence="2">Uncharacterized protein</fullName>
    </submittedName>
</protein>
<name>A0ABS8SF92_DATST</name>
<keyword evidence="3" id="KW-1185">Reference proteome</keyword>
<evidence type="ECO:0000313" key="3">
    <source>
        <dbReference type="Proteomes" id="UP000823775"/>
    </source>
</evidence>
<feature type="region of interest" description="Disordered" evidence="1">
    <location>
        <begin position="161"/>
        <end position="187"/>
    </location>
</feature>